<evidence type="ECO:0000256" key="4">
    <source>
        <dbReference type="ARBA" id="ARBA00022801"/>
    </source>
</evidence>
<dbReference type="PANTHER" id="PTHR42978:SF7">
    <property type="entry name" value="METALLO-HYDROLASE RV2300C-RELATED"/>
    <property type="match status" value="1"/>
</dbReference>
<evidence type="ECO:0000259" key="6">
    <source>
        <dbReference type="SMART" id="SM00849"/>
    </source>
</evidence>
<dbReference type="GO" id="GO:0046872">
    <property type="term" value="F:metal ion binding"/>
    <property type="evidence" value="ECO:0007669"/>
    <property type="project" value="UniProtKB-KW"/>
</dbReference>
<comment type="similarity">
    <text evidence="2">Belongs to the metallo-beta-lactamase superfamily.</text>
</comment>
<dbReference type="SMART" id="SM00849">
    <property type="entry name" value="Lactamase_B"/>
    <property type="match status" value="1"/>
</dbReference>
<keyword evidence="4 7" id="KW-0378">Hydrolase</keyword>
<name>A0A154W3M4_9PROT</name>
<feature type="domain" description="Metallo-beta-lactamase" evidence="6">
    <location>
        <begin position="39"/>
        <end position="239"/>
    </location>
</feature>
<dbReference type="PANTHER" id="PTHR42978">
    <property type="entry name" value="QUORUM-QUENCHING LACTONASE YTNP-RELATED-RELATED"/>
    <property type="match status" value="1"/>
</dbReference>
<reference evidence="7 8" key="1">
    <citation type="submission" date="2015-12" db="EMBL/GenBank/DDBJ databases">
        <title>Genome sequence of Oceanibaculum pacificum MCCC 1A02656.</title>
        <authorList>
            <person name="Lu L."/>
            <person name="Lai Q."/>
            <person name="Shao Z."/>
            <person name="Qian P."/>
        </authorList>
    </citation>
    <scope>NUCLEOTIDE SEQUENCE [LARGE SCALE GENOMIC DNA]</scope>
    <source>
        <strain evidence="7 8">MCCC 1A02656</strain>
    </source>
</reference>
<comment type="cofactor">
    <cofactor evidence="1">
        <name>Zn(2+)</name>
        <dbReference type="ChEBI" id="CHEBI:29105"/>
    </cofactor>
</comment>
<dbReference type="EMBL" id="LPXN01000107">
    <property type="protein sequence ID" value="KZD08175.1"/>
    <property type="molecule type" value="Genomic_DNA"/>
</dbReference>
<protein>
    <submittedName>
        <fullName evidence="7">MBL fold metallo-hydrolase</fullName>
    </submittedName>
</protein>
<evidence type="ECO:0000313" key="8">
    <source>
        <dbReference type="Proteomes" id="UP000076400"/>
    </source>
</evidence>
<dbReference type="Proteomes" id="UP000076400">
    <property type="component" value="Unassembled WGS sequence"/>
</dbReference>
<accession>A0A154W3M4</accession>
<dbReference type="SUPFAM" id="SSF56281">
    <property type="entry name" value="Metallo-hydrolase/oxidoreductase"/>
    <property type="match status" value="1"/>
</dbReference>
<dbReference type="Gene3D" id="3.60.15.10">
    <property type="entry name" value="Ribonuclease Z/Hydroxyacylglutathione hydrolase-like"/>
    <property type="match status" value="1"/>
</dbReference>
<dbReference type="Pfam" id="PF00753">
    <property type="entry name" value="Lactamase_B"/>
    <property type="match status" value="1"/>
</dbReference>
<keyword evidence="8" id="KW-1185">Reference proteome</keyword>
<comment type="caution">
    <text evidence="7">The sequence shown here is derived from an EMBL/GenBank/DDBJ whole genome shotgun (WGS) entry which is preliminary data.</text>
</comment>
<dbReference type="RefSeq" id="WP_067556006.1">
    <property type="nucleotide sequence ID" value="NZ_LPXN01000107.1"/>
</dbReference>
<evidence type="ECO:0000256" key="1">
    <source>
        <dbReference type="ARBA" id="ARBA00001947"/>
    </source>
</evidence>
<evidence type="ECO:0000313" key="7">
    <source>
        <dbReference type="EMBL" id="KZD08175.1"/>
    </source>
</evidence>
<dbReference type="STRING" id="580166.AUP43_08740"/>
<keyword evidence="3" id="KW-0479">Metal-binding</keyword>
<dbReference type="InterPro" id="IPR001279">
    <property type="entry name" value="Metallo-B-lactamas"/>
</dbReference>
<proteinExistence type="inferred from homology"/>
<evidence type="ECO:0000256" key="5">
    <source>
        <dbReference type="ARBA" id="ARBA00022833"/>
    </source>
</evidence>
<sequence length="268" mass="29765">MTMPEPFELFAIRYAHHGGRRQSDNFIGGDIHEEASPLDYFVWVARRSDRLFLIDTGFGHDAAKARDRTLQRLPAEGVRLLGVDPGQIEDVVLTHLHYDHAGTLDDFPRACFHVQDREMAFATGRCMCHAAMRAPFAVEDVVGLVRHVHAGRARFHDGMSELAPGLQLHRIGGHTAGLQAVKVWTRRGWVVVASDASHLYANMERRAPFPIVQNVGDMLDGHDTLYRLADSPDHVIPGHDPLVMRRYPAPTAELDGIVARLDVPPAAG</sequence>
<dbReference type="CDD" id="cd07729">
    <property type="entry name" value="AHL_lactonase_MBL-fold"/>
    <property type="match status" value="1"/>
</dbReference>
<dbReference type="InterPro" id="IPR051013">
    <property type="entry name" value="MBL_superfamily_lactonases"/>
</dbReference>
<evidence type="ECO:0000256" key="3">
    <source>
        <dbReference type="ARBA" id="ARBA00022723"/>
    </source>
</evidence>
<dbReference type="GO" id="GO:0016787">
    <property type="term" value="F:hydrolase activity"/>
    <property type="evidence" value="ECO:0007669"/>
    <property type="project" value="UniProtKB-KW"/>
</dbReference>
<organism evidence="7 8">
    <name type="scientific">Oceanibaculum pacificum</name>
    <dbReference type="NCBI Taxonomy" id="580166"/>
    <lineage>
        <taxon>Bacteria</taxon>
        <taxon>Pseudomonadati</taxon>
        <taxon>Pseudomonadota</taxon>
        <taxon>Alphaproteobacteria</taxon>
        <taxon>Rhodospirillales</taxon>
        <taxon>Oceanibaculaceae</taxon>
        <taxon>Oceanibaculum</taxon>
    </lineage>
</organism>
<gene>
    <name evidence="7" type="ORF">AUP43_08740</name>
</gene>
<dbReference type="InterPro" id="IPR036866">
    <property type="entry name" value="RibonucZ/Hydroxyglut_hydro"/>
</dbReference>
<keyword evidence="5" id="KW-0862">Zinc</keyword>
<dbReference type="AlphaFoldDB" id="A0A154W3M4"/>
<evidence type="ECO:0000256" key="2">
    <source>
        <dbReference type="ARBA" id="ARBA00007749"/>
    </source>
</evidence>